<comment type="caution">
    <text evidence="1">The sequence shown here is derived from an EMBL/GenBank/DDBJ whole genome shotgun (WGS) entry which is preliminary data.</text>
</comment>
<reference evidence="1 2" key="1">
    <citation type="submission" date="2017-11" db="EMBL/GenBank/DDBJ databases">
        <title>Genomic Encyclopedia of Archaeal and Bacterial Type Strains, Phase II (KMG-II): From Individual Species to Whole Genera.</title>
        <authorList>
            <person name="Goeker M."/>
        </authorList>
    </citation>
    <scope>NUCLEOTIDE SEQUENCE [LARGE SCALE GENOMIC DNA]</scope>
    <source>
        <strain evidence="1 2">DSM 16400</strain>
    </source>
</reference>
<dbReference type="OrthoDB" id="3727779at2"/>
<keyword evidence="2" id="KW-1185">Reference proteome</keyword>
<dbReference type="PANTHER" id="PTHR12475">
    <property type="match status" value="1"/>
</dbReference>
<name>A0A2M9D5H2_9MICO</name>
<organism evidence="1 2">
    <name type="scientific">Salinibacterium amurskyense</name>
    <dbReference type="NCBI Taxonomy" id="205941"/>
    <lineage>
        <taxon>Bacteria</taxon>
        <taxon>Bacillati</taxon>
        <taxon>Actinomycetota</taxon>
        <taxon>Actinomycetes</taxon>
        <taxon>Micrococcales</taxon>
        <taxon>Microbacteriaceae</taxon>
        <taxon>Salinibacterium</taxon>
    </lineage>
</organism>
<dbReference type="AlphaFoldDB" id="A0A2M9D5H2"/>
<evidence type="ECO:0000313" key="1">
    <source>
        <dbReference type="EMBL" id="PJJ80962.1"/>
    </source>
</evidence>
<dbReference type="InterPro" id="IPR029069">
    <property type="entry name" value="HotDog_dom_sf"/>
</dbReference>
<dbReference type="SUPFAM" id="SSF54637">
    <property type="entry name" value="Thioesterase/thiol ester dehydrase-isomerase"/>
    <property type="match status" value="1"/>
</dbReference>
<sequence length="182" mass="20957">MNLIFRTILHRILSTRRSPLGITDVGSMTMRVLPTDVDLLRHMNNGRYFSIMDIGRMDLLIRAGGWQKLERKGFYPVMANETISFRKSLDLWKKFQLESRVVGYDEKAVFVEQRFVVDGQIYAQAMTRARFLKRGGGTVPVAELLETIGWDDEQPVMPAWVQEWADHVALPVSRAEAPSTWE</sequence>
<dbReference type="RefSeq" id="WP_100387695.1">
    <property type="nucleotide sequence ID" value="NZ_BMZU01000001.1"/>
</dbReference>
<dbReference type="InterPro" id="IPR051490">
    <property type="entry name" value="THEM6_lcsJ_thioesterase"/>
</dbReference>
<proteinExistence type="predicted"/>
<dbReference type="Gene3D" id="3.10.129.10">
    <property type="entry name" value="Hotdog Thioesterase"/>
    <property type="match status" value="1"/>
</dbReference>
<evidence type="ECO:0000313" key="2">
    <source>
        <dbReference type="Proteomes" id="UP000231742"/>
    </source>
</evidence>
<dbReference type="EMBL" id="PGFH01000001">
    <property type="protein sequence ID" value="PJJ80962.1"/>
    <property type="molecule type" value="Genomic_DNA"/>
</dbReference>
<protein>
    <submittedName>
        <fullName evidence="1">Acyl-CoA thioesterase FadM</fullName>
    </submittedName>
</protein>
<gene>
    <name evidence="1" type="ORF">CLV85_0129</name>
</gene>
<dbReference type="CDD" id="cd00586">
    <property type="entry name" value="4HBT"/>
    <property type="match status" value="1"/>
</dbReference>
<dbReference type="Pfam" id="PF13279">
    <property type="entry name" value="4HBT_2"/>
    <property type="match status" value="1"/>
</dbReference>
<dbReference type="PANTHER" id="PTHR12475:SF4">
    <property type="entry name" value="PROTEIN THEM6"/>
    <property type="match status" value="1"/>
</dbReference>
<accession>A0A2M9D5H2</accession>
<dbReference type="Proteomes" id="UP000231742">
    <property type="component" value="Unassembled WGS sequence"/>
</dbReference>